<keyword evidence="1" id="KW-0812">Transmembrane</keyword>
<feature type="transmembrane region" description="Helical" evidence="1">
    <location>
        <begin position="88"/>
        <end position="108"/>
    </location>
</feature>
<feature type="transmembrane region" description="Helical" evidence="1">
    <location>
        <begin position="128"/>
        <end position="147"/>
    </location>
</feature>
<comment type="caution">
    <text evidence="2">The sequence shown here is derived from an EMBL/GenBank/DDBJ whole genome shotgun (WGS) entry which is preliminary data.</text>
</comment>
<reference evidence="2 3" key="1">
    <citation type="submission" date="2020-08" db="EMBL/GenBank/DDBJ databases">
        <title>Sequencing the genomes of 1000 actinobacteria strains.</title>
        <authorList>
            <person name="Klenk H.-P."/>
        </authorList>
    </citation>
    <scope>NUCLEOTIDE SEQUENCE [LARGE SCALE GENOMIC DNA]</scope>
    <source>
        <strain evidence="2 3">DSM 44230</strain>
    </source>
</reference>
<evidence type="ECO:0000313" key="3">
    <source>
        <dbReference type="Proteomes" id="UP000533598"/>
    </source>
</evidence>
<accession>A0A7W7FRB6</accession>
<dbReference type="AlphaFoldDB" id="A0A7W7FRB6"/>
<dbReference type="Proteomes" id="UP000533598">
    <property type="component" value="Unassembled WGS sequence"/>
</dbReference>
<name>A0A7W7FRB6_9PSEU</name>
<keyword evidence="1" id="KW-1133">Transmembrane helix</keyword>
<organism evidence="2 3">
    <name type="scientific">Crossiella cryophila</name>
    <dbReference type="NCBI Taxonomy" id="43355"/>
    <lineage>
        <taxon>Bacteria</taxon>
        <taxon>Bacillati</taxon>
        <taxon>Actinomycetota</taxon>
        <taxon>Actinomycetes</taxon>
        <taxon>Pseudonocardiales</taxon>
        <taxon>Pseudonocardiaceae</taxon>
        <taxon>Crossiella</taxon>
    </lineage>
</organism>
<evidence type="ECO:0008006" key="4">
    <source>
        <dbReference type="Google" id="ProtNLM"/>
    </source>
</evidence>
<keyword evidence="1" id="KW-0472">Membrane</keyword>
<dbReference type="RefSeq" id="WP_185001715.1">
    <property type="nucleotide sequence ID" value="NZ_BAAAUI010000022.1"/>
</dbReference>
<evidence type="ECO:0000313" key="2">
    <source>
        <dbReference type="EMBL" id="MBB4675801.1"/>
    </source>
</evidence>
<dbReference type="EMBL" id="JACHMH010000001">
    <property type="protein sequence ID" value="MBB4675801.1"/>
    <property type="molecule type" value="Genomic_DNA"/>
</dbReference>
<sequence>MAKSGAQRARNLLVWLHVVSSVGWMSLALTLFALVTYGIGVADPGLRLAAFRMAEVLDLRVLQILAETSAFTGFMLSALTPWGYFRHWWVLIKFAITLLQLYIGIFILSGNLHASVLAAETGGRGPAVWLAVASAFMVGGIAFQAWLSVAKPGKRTPWTPPGKQATAPVSHVYAAGAVPPVAYLAGQFLPWVTPLLMLAVVLWYSIRRGVKLRALAR</sequence>
<feature type="transmembrane region" description="Helical" evidence="1">
    <location>
        <begin position="12"/>
        <end position="40"/>
    </location>
</feature>
<protein>
    <recommendedName>
        <fullName evidence="4">DUF2269 domain-containing protein</fullName>
    </recommendedName>
</protein>
<evidence type="ECO:0000256" key="1">
    <source>
        <dbReference type="SAM" id="Phobius"/>
    </source>
</evidence>
<gene>
    <name evidence="2" type="ORF">HNR67_001919</name>
</gene>
<proteinExistence type="predicted"/>
<keyword evidence="3" id="KW-1185">Reference proteome</keyword>
<feature type="transmembrane region" description="Helical" evidence="1">
    <location>
        <begin position="188"/>
        <end position="206"/>
    </location>
</feature>